<dbReference type="STRING" id="652787.SAMN05216490_3911"/>
<dbReference type="AlphaFoldDB" id="A0A1H2B4W3"/>
<dbReference type="RefSeq" id="WP_091376867.1">
    <property type="nucleotide sequence ID" value="NZ_LT629740.1"/>
</dbReference>
<keyword evidence="1" id="KW-1133">Transmembrane helix</keyword>
<evidence type="ECO:0000313" key="3">
    <source>
        <dbReference type="Proteomes" id="UP000199679"/>
    </source>
</evidence>
<dbReference type="NCBIfam" id="NF046084">
    <property type="entry name" value="XrtY_assoc_Wzy"/>
    <property type="match status" value="1"/>
</dbReference>
<feature type="transmembrane region" description="Helical" evidence="1">
    <location>
        <begin position="443"/>
        <end position="463"/>
    </location>
</feature>
<feature type="transmembrane region" description="Helical" evidence="1">
    <location>
        <begin position="245"/>
        <end position="264"/>
    </location>
</feature>
<gene>
    <name evidence="2" type="ORF">SAMN05216490_3911</name>
</gene>
<dbReference type="OrthoDB" id="735382at2"/>
<feature type="transmembrane region" description="Helical" evidence="1">
    <location>
        <begin position="222"/>
        <end position="238"/>
    </location>
</feature>
<evidence type="ECO:0000256" key="1">
    <source>
        <dbReference type="SAM" id="Phobius"/>
    </source>
</evidence>
<dbReference type="EMBL" id="LT629740">
    <property type="protein sequence ID" value="SDT53228.1"/>
    <property type="molecule type" value="Genomic_DNA"/>
</dbReference>
<dbReference type="Proteomes" id="UP000199679">
    <property type="component" value="Chromosome I"/>
</dbReference>
<feature type="transmembrane region" description="Helical" evidence="1">
    <location>
        <begin position="175"/>
        <end position="193"/>
    </location>
</feature>
<evidence type="ECO:0000313" key="2">
    <source>
        <dbReference type="EMBL" id="SDT53228.1"/>
    </source>
</evidence>
<sequence>MKHVSFERYLILYVPWVLALLFQSMPAVSYLIAWLGSFFIFFLVYTGRIKPLPTDRTIAEQIMRPIFIVQIIFVGYMACSSIFYFLNLYGYDNFHKTNEYLLVDQDKLALVAQCQRYYILGHAALVTGMLIFMKYPVETKYYIEKEKMANMVLIMALIAFPVSLFFLNVPGLTQFYYQLNSLSFIAGTLALAFAIPLQKIWNTIICLVLYCFNFYQGVISGYKEPIIISVMVLGLFLYPSYKKIVLVVFVPALLLLFVILPKFAATFRQNAWSGETQADEATALALDAALNDDSKDGTNWDFLVNRLSEIDMFTVYVQSTPQNIDYYGFQLLKQSAIVLVPRIFWPGKPITEDLVMERVYDAGAVNRNSQVSAKPAYIVDTYLSGGTFGVFIGLFLYGAIASAISVKAEKLFGGYTLGTALIFTGLFQIFWRGLSFEFLINSVFWGYISMLVIAKILTATKILKEI</sequence>
<organism evidence="2 3">
    <name type="scientific">Mucilaginibacter mallensis</name>
    <dbReference type="NCBI Taxonomy" id="652787"/>
    <lineage>
        <taxon>Bacteria</taxon>
        <taxon>Pseudomonadati</taxon>
        <taxon>Bacteroidota</taxon>
        <taxon>Sphingobacteriia</taxon>
        <taxon>Sphingobacteriales</taxon>
        <taxon>Sphingobacteriaceae</taxon>
        <taxon>Mucilaginibacter</taxon>
    </lineage>
</organism>
<feature type="transmembrane region" description="Helical" evidence="1">
    <location>
        <begin position="66"/>
        <end position="86"/>
    </location>
</feature>
<protein>
    <recommendedName>
        <fullName evidence="4">Oligosaccharide repeat unit polymerase</fullName>
    </recommendedName>
</protein>
<name>A0A1H2B4W3_MUCMA</name>
<keyword evidence="3" id="KW-1185">Reference proteome</keyword>
<proteinExistence type="predicted"/>
<feature type="transmembrane region" description="Helical" evidence="1">
    <location>
        <begin position="149"/>
        <end position="169"/>
    </location>
</feature>
<feature type="transmembrane region" description="Helical" evidence="1">
    <location>
        <begin position="382"/>
        <end position="400"/>
    </location>
</feature>
<evidence type="ECO:0008006" key="4">
    <source>
        <dbReference type="Google" id="ProtNLM"/>
    </source>
</evidence>
<keyword evidence="1" id="KW-0472">Membrane</keyword>
<feature type="transmembrane region" description="Helical" evidence="1">
    <location>
        <begin position="20"/>
        <end position="45"/>
    </location>
</feature>
<reference evidence="2 3" key="1">
    <citation type="submission" date="2016-10" db="EMBL/GenBank/DDBJ databases">
        <authorList>
            <person name="de Groot N.N."/>
        </authorList>
    </citation>
    <scope>NUCLEOTIDE SEQUENCE [LARGE SCALE GENOMIC DNA]</scope>
    <source>
        <strain evidence="2 3">MP1X4</strain>
    </source>
</reference>
<accession>A0A1H2B4W3</accession>
<feature type="transmembrane region" description="Helical" evidence="1">
    <location>
        <begin position="117"/>
        <end position="137"/>
    </location>
</feature>
<keyword evidence="1" id="KW-0812">Transmembrane</keyword>
<feature type="transmembrane region" description="Helical" evidence="1">
    <location>
        <begin position="412"/>
        <end position="431"/>
    </location>
</feature>